<keyword evidence="2" id="KW-1185">Reference proteome</keyword>
<organism evidence="1 2">
    <name type="scientific">Paramicrobacterium chengjingii</name>
    <dbReference type="NCBI Taxonomy" id="2769067"/>
    <lineage>
        <taxon>Bacteria</taxon>
        <taxon>Bacillati</taxon>
        <taxon>Actinomycetota</taxon>
        <taxon>Actinomycetes</taxon>
        <taxon>Micrococcales</taxon>
        <taxon>Microbacteriaceae</taxon>
        <taxon>Paramicrobacterium</taxon>
    </lineage>
</organism>
<dbReference type="Gene3D" id="3.60.15.10">
    <property type="entry name" value="Ribonuclease Z/Hydroxyacylglutathione hydrolase-like"/>
    <property type="match status" value="1"/>
</dbReference>
<gene>
    <name evidence="1" type="ORF">HCR76_01790</name>
</gene>
<sequence length="183" mass="20089">MLVGPGDDWYSVGAVDDTTFVISEPKYVQQNNEYVLVSTKRAYSGPGKRNIRPIVEHIVPRGIPVTVIASHSHYDHIGERPIEITHLPCHTAGSIGLIDHSHGLIFTGDFLCGNRDRVRLGARFPTSSVPAYLDGARELLRRWEGESLFGAHFDPFPAMDGSTILDLITAGRGLRASPHVLPL</sequence>
<evidence type="ECO:0000313" key="2">
    <source>
        <dbReference type="Proteomes" id="UP000662814"/>
    </source>
</evidence>
<evidence type="ECO:0000313" key="1">
    <source>
        <dbReference type="EMBL" id="QPZ38864.1"/>
    </source>
</evidence>
<name>A0ABX6YJ88_9MICO</name>
<dbReference type="SUPFAM" id="SSF56281">
    <property type="entry name" value="Metallo-hydrolase/oxidoreductase"/>
    <property type="match status" value="1"/>
</dbReference>
<dbReference type="RefSeq" id="WP_198248116.1">
    <property type="nucleotide sequence ID" value="NZ_CP061169.1"/>
</dbReference>
<dbReference type="InterPro" id="IPR036866">
    <property type="entry name" value="RibonucZ/Hydroxyglut_hydro"/>
</dbReference>
<evidence type="ECO:0008006" key="3">
    <source>
        <dbReference type="Google" id="ProtNLM"/>
    </source>
</evidence>
<reference evidence="1 2" key="1">
    <citation type="submission" date="2020-12" db="EMBL/GenBank/DDBJ databases">
        <title>Microbacterium sp. HY060.</title>
        <authorList>
            <person name="Zhou J."/>
        </authorList>
    </citation>
    <scope>NUCLEOTIDE SEQUENCE [LARGE SCALE GENOMIC DNA]</scope>
    <source>
        <strain evidence="1 2">HY60</strain>
    </source>
</reference>
<protein>
    <recommendedName>
        <fullName evidence="3">Metallo-beta-lactamase domain-containing protein</fullName>
    </recommendedName>
</protein>
<dbReference type="Proteomes" id="UP000662814">
    <property type="component" value="Chromosome"/>
</dbReference>
<accession>A0ABX6YJ88</accession>
<dbReference type="EMBL" id="CP061169">
    <property type="protein sequence ID" value="QPZ38864.1"/>
    <property type="molecule type" value="Genomic_DNA"/>
</dbReference>
<proteinExistence type="predicted"/>